<evidence type="ECO:0000256" key="2">
    <source>
        <dbReference type="ARBA" id="ARBA00004889"/>
    </source>
</evidence>
<feature type="binding site" evidence="15">
    <location>
        <position position="419"/>
    </location>
    <ligand>
        <name>substrate</name>
    </ligand>
</feature>
<dbReference type="InterPro" id="IPR023031">
    <property type="entry name" value="OPRT"/>
</dbReference>
<evidence type="ECO:0000256" key="1">
    <source>
        <dbReference type="ARBA" id="ARBA00004861"/>
    </source>
</evidence>
<evidence type="ECO:0000256" key="6">
    <source>
        <dbReference type="ARBA" id="ARBA00012321"/>
    </source>
</evidence>
<evidence type="ECO:0000313" key="18">
    <source>
        <dbReference type="Proteomes" id="UP000298663"/>
    </source>
</evidence>
<dbReference type="InterPro" id="IPR001754">
    <property type="entry name" value="OMPdeCOase_dom"/>
</dbReference>
<evidence type="ECO:0000256" key="4">
    <source>
        <dbReference type="ARBA" id="ARBA00009769"/>
    </source>
</evidence>
<feature type="active site" description="For OMPdecase activity" evidence="14">
    <location>
        <position position="275"/>
    </location>
</feature>
<dbReference type="PANTHER" id="PTHR19278">
    <property type="entry name" value="OROTATE PHOSPHORIBOSYLTRANSFERASE"/>
    <property type="match status" value="1"/>
</dbReference>
<evidence type="ECO:0000259" key="16">
    <source>
        <dbReference type="SMART" id="SM00934"/>
    </source>
</evidence>
<dbReference type="InterPro" id="IPR029057">
    <property type="entry name" value="PRTase-like"/>
</dbReference>
<dbReference type="SUPFAM" id="SSF53271">
    <property type="entry name" value="PRTase-like"/>
    <property type="match status" value="1"/>
</dbReference>
<evidence type="ECO:0000256" key="5">
    <source>
        <dbReference type="ARBA" id="ARBA00011971"/>
    </source>
</evidence>
<reference evidence="17 18" key="1">
    <citation type="journal article" date="2015" name="Genome Biol.">
        <title>Comparative genomics of Steinernema reveals deeply conserved gene regulatory networks.</title>
        <authorList>
            <person name="Dillman A.R."/>
            <person name="Macchietto M."/>
            <person name="Porter C.F."/>
            <person name="Rogers A."/>
            <person name="Williams B."/>
            <person name="Antoshechkin I."/>
            <person name="Lee M.M."/>
            <person name="Goodwin Z."/>
            <person name="Lu X."/>
            <person name="Lewis E.E."/>
            <person name="Goodrich-Blair H."/>
            <person name="Stock S.P."/>
            <person name="Adams B.J."/>
            <person name="Sternberg P.W."/>
            <person name="Mortazavi A."/>
        </authorList>
    </citation>
    <scope>NUCLEOTIDE SEQUENCE [LARGE SCALE GENOMIC DNA]</scope>
    <source>
        <strain evidence="17 18">ALL</strain>
    </source>
</reference>
<keyword evidence="8" id="KW-0328">Glycosyltransferase</keyword>
<dbReference type="NCBIfam" id="TIGR00336">
    <property type="entry name" value="pyrE"/>
    <property type="match status" value="1"/>
</dbReference>
<evidence type="ECO:0000256" key="15">
    <source>
        <dbReference type="PIRSR" id="PIRSR614732-2"/>
    </source>
</evidence>
<evidence type="ECO:0000256" key="9">
    <source>
        <dbReference type="ARBA" id="ARBA00022679"/>
    </source>
</evidence>
<comment type="pathway">
    <text evidence="2">Pyrimidine metabolism; UMP biosynthesis via de novo pathway; UMP from orotate: step 1/2.</text>
</comment>
<dbReference type="InterPro" id="IPR014732">
    <property type="entry name" value="OMPdecase"/>
</dbReference>
<evidence type="ECO:0000313" key="17">
    <source>
        <dbReference type="EMBL" id="TKR60155.1"/>
    </source>
</evidence>
<keyword evidence="11" id="KW-0665">Pyrimidine biosynthesis</keyword>
<keyword evidence="9" id="KW-0808">Transferase</keyword>
<feature type="active site" description="For OMPdecase activity" evidence="14">
    <location>
        <position position="278"/>
    </location>
</feature>
<dbReference type="Gene3D" id="3.40.50.2020">
    <property type="match status" value="1"/>
</dbReference>
<dbReference type="OrthoDB" id="10263753at2759"/>
<comment type="pathway">
    <text evidence="1">Pyrimidine metabolism; UMP biosynthesis via de novo pathway; UMP from orotate: step 2/2.</text>
</comment>
<dbReference type="GO" id="GO:0044205">
    <property type="term" value="P:'de novo' UMP biosynthetic process"/>
    <property type="evidence" value="ECO:0007669"/>
    <property type="project" value="UniProtKB-UniPathway"/>
</dbReference>
<dbReference type="FunFam" id="3.40.50.2020:FF:000025">
    <property type="entry name" value="Uridine monophosphate synthetase"/>
    <property type="match status" value="1"/>
</dbReference>
<reference evidence="17 18" key="2">
    <citation type="journal article" date="2019" name="G3 (Bethesda)">
        <title>Hybrid Assembly of the Genome of the Entomopathogenic Nematode Steinernema carpocapsae Identifies the X-Chromosome.</title>
        <authorList>
            <person name="Serra L."/>
            <person name="Macchietto M."/>
            <person name="Macias-Munoz A."/>
            <person name="McGill C.J."/>
            <person name="Rodriguez I.M."/>
            <person name="Rodriguez B."/>
            <person name="Murad R."/>
            <person name="Mortazavi A."/>
        </authorList>
    </citation>
    <scope>NUCLEOTIDE SEQUENCE [LARGE SCALE GENOMIC DNA]</scope>
    <source>
        <strain evidence="17 18">ALL</strain>
    </source>
</reference>
<evidence type="ECO:0000256" key="13">
    <source>
        <dbReference type="ARBA" id="ARBA00023268"/>
    </source>
</evidence>
<dbReference type="EC" id="2.4.2.10" evidence="5"/>
<keyword evidence="12" id="KW-0456">Lyase</keyword>
<dbReference type="Proteomes" id="UP000298663">
    <property type="component" value="Unassembled WGS sequence"/>
</dbReference>
<keyword evidence="18" id="KW-1185">Reference proteome</keyword>
<dbReference type="Gene3D" id="3.20.20.70">
    <property type="entry name" value="Aldolase class I"/>
    <property type="match status" value="1"/>
</dbReference>
<dbReference type="Pfam" id="PF00215">
    <property type="entry name" value="OMPdecase"/>
    <property type="match status" value="1"/>
</dbReference>
<dbReference type="NCBIfam" id="TIGR01740">
    <property type="entry name" value="pyrF"/>
    <property type="match status" value="1"/>
</dbReference>
<feature type="binding site" evidence="15">
    <location>
        <position position="244"/>
    </location>
    <ligand>
        <name>substrate</name>
    </ligand>
</feature>
<comment type="similarity">
    <text evidence="3">In the N-terminal section; belongs to the purine/pyrimidine phosphoribosyltransferase family.</text>
</comment>
<accession>A0A4V5ZXL5</accession>
<feature type="active site" description="For OMPdecase activity" evidence="14">
    <location>
        <position position="285"/>
    </location>
</feature>
<sequence>MSVELIAELHQRGVFKLGKYVLKSGQKSPIYIDLRELITSIKILRMAAQSLCDIIKANNIEYDYIVGVPYAALPIATLVCDILDAPMLLRRKEAKSYGTKKLIEGKFEAGKRALIVEDVVTSGQSILETVELLRKEGLVCDDVVSVLDRQQGGVDELKKQGIQLMSVVTMNNILDYMISVNQITSQRKTEIIDQLAAPFIPNGAQNGDSIDWKIQSRHEKTENALNRQILKIAETAAPHICALKLHVDIIKDFSPAFVKSLTTLAHNNDFVIFEDRFKVCRYWQDYGASNVRRSFQHFFVGSDGYCSFHPGASSIAPLKKFVGAEGSQLLGCILIAELSTEGTLTKDSNYQKGTVKMAQDSKDVVGGFICQKRVAEDPSFLYWTPGVNLDASTDGSGQQWRTVHQAIVDDKNDIIIVGRAITGNSDPVAQLKRYKEAGMKALFARDS</sequence>
<gene>
    <name evidence="17" type="ORF">L596_027451</name>
</gene>
<dbReference type="UniPathway" id="UPA00070">
    <property type="reaction ID" value="UER00119"/>
</dbReference>
<dbReference type="InterPro" id="IPR013785">
    <property type="entry name" value="Aldolase_TIM"/>
</dbReference>
<dbReference type="STRING" id="34508.A0A4V5ZXL5"/>
<keyword evidence="10" id="KW-0210">Decarboxylase</keyword>
<evidence type="ECO:0000256" key="11">
    <source>
        <dbReference type="ARBA" id="ARBA00022975"/>
    </source>
</evidence>
<comment type="caution">
    <text evidence="17">The sequence shown here is derived from an EMBL/GenBank/DDBJ whole genome shotgun (WGS) entry which is preliminary data.</text>
</comment>
<feature type="binding site" evidence="15">
    <location>
        <position position="398"/>
    </location>
    <ligand>
        <name>substrate</name>
    </ligand>
</feature>
<evidence type="ECO:0000256" key="7">
    <source>
        <dbReference type="ARBA" id="ARBA00015047"/>
    </source>
</evidence>
<dbReference type="SMART" id="SM00934">
    <property type="entry name" value="OMPdecase"/>
    <property type="match status" value="1"/>
</dbReference>
<dbReference type="Pfam" id="PF00156">
    <property type="entry name" value="Pribosyltran"/>
    <property type="match status" value="1"/>
</dbReference>
<dbReference type="AlphaFoldDB" id="A0A4V5ZXL5"/>
<name>A0A4V5ZXL5_STECR</name>
<feature type="domain" description="Orotidine 5'-phosphate decarboxylase" evidence="16">
    <location>
        <begin position="225"/>
        <end position="434"/>
    </location>
</feature>
<evidence type="ECO:0000256" key="10">
    <source>
        <dbReference type="ARBA" id="ARBA00022793"/>
    </source>
</evidence>
<keyword evidence="13" id="KW-0511">Multifunctional enzyme</keyword>
<evidence type="ECO:0000256" key="12">
    <source>
        <dbReference type="ARBA" id="ARBA00023239"/>
    </source>
</evidence>
<dbReference type="HAMAP" id="MF_01208">
    <property type="entry name" value="PyrE"/>
    <property type="match status" value="1"/>
</dbReference>
<dbReference type="EMBL" id="AZBU02000011">
    <property type="protein sequence ID" value="TKR60155.1"/>
    <property type="molecule type" value="Genomic_DNA"/>
</dbReference>
<organism evidence="17 18">
    <name type="scientific">Steinernema carpocapsae</name>
    <name type="common">Entomopathogenic nematode</name>
    <dbReference type="NCBI Taxonomy" id="34508"/>
    <lineage>
        <taxon>Eukaryota</taxon>
        <taxon>Metazoa</taxon>
        <taxon>Ecdysozoa</taxon>
        <taxon>Nematoda</taxon>
        <taxon>Chromadorea</taxon>
        <taxon>Rhabditida</taxon>
        <taxon>Tylenchina</taxon>
        <taxon>Panagrolaimomorpha</taxon>
        <taxon>Strongyloidoidea</taxon>
        <taxon>Steinernematidae</taxon>
        <taxon>Steinernema</taxon>
    </lineage>
</organism>
<proteinExistence type="inferred from homology"/>
<dbReference type="SUPFAM" id="SSF51366">
    <property type="entry name" value="Ribulose-phoshate binding barrel"/>
    <property type="match status" value="1"/>
</dbReference>
<dbReference type="InterPro" id="IPR004467">
    <property type="entry name" value="Or_phspho_trans_dom"/>
</dbReference>
<dbReference type="GO" id="GO:0004588">
    <property type="term" value="F:orotate phosphoribosyltransferase activity"/>
    <property type="evidence" value="ECO:0007669"/>
    <property type="project" value="UniProtKB-EC"/>
</dbReference>
<feature type="binding site" evidence="15">
    <location>
        <position position="339"/>
    </location>
    <ligand>
        <name>substrate</name>
    </ligand>
</feature>
<comment type="similarity">
    <text evidence="4">In the C-terminal section; belongs to the OMP decarboxylase family.</text>
</comment>
<dbReference type="GO" id="GO:0006207">
    <property type="term" value="P:'de novo' pyrimidine nucleobase biosynthetic process"/>
    <property type="evidence" value="ECO:0007669"/>
    <property type="project" value="InterPro"/>
</dbReference>
<dbReference type="InterPro" id="IPR000836">
    <property type="entry name" value="PRTase_dom"/>
</dbReference>
<feature type="binding site" evidence="15">
    <location>
        <position position="418"/>
    </location>
    <ligand>
        <name>substrate</name>
    </ligand>
</feature>
<dbReference type="GO" id="GO:0004590">
    <property type="term" value="F:orotidine-5'-phosphate decarboxylase activity"/>
    <property type="evidence" value="ECO:0007669"/>
    <property type="project" value="UniProtKB-EC"/>
</dbReference>
<dbReference type="CDD" id="cd06223">
    <property type="entry name" value="PRTases_typeI"/>
    <property type="match status" value="1"/>
</dbReference>
<dbReference type="EC" id="4.1.1.23" evidence="6"/>
<evidence type="ECO:0000256" key="3">
    <source>
        <dbReference type="ARBA" id="ARBA00006221"/>
    </source>
</evidence>
<dbReference type="PANTHER" id="PTHR19278:SF33">
    <property type="entry name" value="OROTATE PHOSPHORIBOSYLTRANSFERASE"/>
    <property type="match status" value="1"/>
</dbReference>
<dbReference type="InterPro" id="IPR011060">
    <property type="entry name" value="RibuloseP-bd_barrel"/>
</dbReference>
<protein>
    <recommendedName>
        <fullName evidence="7">Uridine 5'-monophosphate synthase</fullName>
        <ecNumber evidence="5">2.4.2.10</ecNumber>
        <ecNumber evidence="6">4.1.1.23</ecNumber>
    </recommendedName>
</protein>
<evidence type="ECO:0000256" key="14">
    <source>
        <dbReference type="PIRSR" id="PIRSR614732-1"/>
    </source>
</evidence>
<evidence type="ECO:0000256" key="8">
    <source>
        <dbReference type="ARBA" id="ARBA00022676"/>
    </source>
</evidence>